<feature type="region of interest" description="Disordered" evidence="1">
    <location>
        <begin position="264"/>
        <end position="284"/>
    </location>
</feature>
<feature type="compositionally biased region" description="Basic and acidic residues" evidence="1">
    <location>
        <begin position="264"/>
        <end position="273"/>
    </location>
</feature>
<dbReference type="PANTHER" id="PTHR24006:SF899">
    <property type="entry name" value="UBIQUITIN CARBOXYL-TERMINAL HYDROLASE"/>
    <property type="match status" value="1"/>
</dbReference>
<dbReference type="InterPro" id="IPR018200">
    <property type="entry name" value="USP_CS"/>
</dbReference>
<feature type="region of interest" description="Disordered" evidence="1">
    <location>
        <begin position="453"/>
        <end position="529"/>
    </location>
</feature>
<organism evidence="3 4">
    <name type="scientific">Sparus aurata</name>
    <name type="common">Gilthead sea bream</name>
    <dbReference type="NCBI Taxonomy" id="8175"/>
    <lineage>
        <taxon>Eukaryota</taxon>
        <taxon>Metazoa</taxon>
        <taxon>Chordata</taxon>
        <taxon>Craniata</taxon>
        <taxon>Vertebrata</taxon>
        <taxon>Euteleostomi</taxon>
        <taxon>Actinopterygii</taxon>
        <taxon>Neopterygii</taxon>
        <taxon>Teleostei</taxon>
        <taxon>Neoteleostei</taxon>
        <taxon>Acanthomorphata</taxon>
        <taxon>Eupercaria</taxon>
        <taxon>Spariformes</taxon>
        <taxon>Sparidae</taxon>
        <taxon>Sparus</taxon>
    </lineage>
</organism>
<dbReference type="GO" id="GO:0004843">
    <property type="term" value="F:cysteine-type deubiquitinase activity"/>
    <property type="evidence" value="ECO:0007669"/>
    <property type="project" value="InterPro"/>
</dbReference>
<keyword evidence="4" id="KW-1185">Reference proteome</keyword>
<dbReference type="Ensembl" id="ENSSAUT00010020155.1">
    <property type="protein sequence ID" value="ENSSAUP00010019051.1"/>
    <property type="gene ID" value="ENSSAUG00010008610.1"/>
</dbReference>
<dbReference type="GO" id="GO:0016579">
    <property type="term" value="P:protein deubiquitination"/>
    <property type="evidence" value="ECO:0007669"/>
    <property type="project" value="InterPro"/>
</dbReference>
<evidence type="ECO:0000259" key="2">
    <source>
        <dbReference type="PROSITE" id="PS50235"/>
    </source>
</evidence>
<dbReference type="OMA" id="RCKERND"/>
<dbReference type="GeneTree" id="ENSGT00940000172369"/>
<dbReference type="SUPFAM" id="SSF54001">
    <property type="entry name" value="Cysteine proteinases"/>
    <property type="match status" value="1"/>
</dbReference>
<dbReference type="CDD" id="cd02257">
    <property type="entry name" value="Peptidase_C19"/>
    <property type="match status" value="1"/>
</dbReference>
<dbReference type="InterPro" id="IPR050164">
    <property type="entry name" value="Peptidase_C19"/>
</dbReference>
<evidence type="ECO:0000313" key="4">
    <source>
        <dbReference type="Proteomes" id="UP000472265"/>
    </source>
</evidence>
<name>A0A671UZG3_SPAAU</name>
<feature type="region of interest" description="Disordered" evidence="1">
    <location>
        <begin position="322"/>
        <end position="378"/>
    </location>
</feature>
<dbReference type="PROSITE" id="PS50235">
    <property type="entry name" value="USP_3"/>
    <property type="match status" value="1"/>
</dbReference>
<dbReference type="PANTHER" id="PTHR24006">
    <property type="entry name" value="UBIQUITIN CARBOXYL-TERMINAL HYDROLASE"/>
    <property type="match status" value="1"/>
</dbReference>
<accession>A0A671UZG3</accession>
<dbReference type="PROSITE" id="PS00973">
    <property type="entry name" value="USP_2"/>
    <property type="match status" value="1"/>
</dbReference>
<dbReference type="AlphaFoldDB" id="A0A671UZG3"/>
<protein>
    <recommendedName>
        <fullName evidence="2">USP domain-containing protein</fullName>
    </recommendedName>
</protein>
<feature type="compositionally biased region" description="Basic and acidic residues" evidence="1">
    <location>
        <begin position="494"/>
        <end position="510"/>
    </location>
</feature>
<dbReference type="GO" id="GO:0005634">
    <property type="term" value="C:nucleus"/>
    <property type="evidence" value="ECO:0007669"/>
    <property type="project" value="TreeGrafter"/>
</dbReference>
<dbReference type="InterPro" id="IPR001394">
    <property type="entry name" value="Peptidase_C19_UCH"/>
</dbReference>
<sequence>MTEDFREAVKKCCDEDSSTIDLHLGRLFSEMQKCVAKTHKVTKQLGITNVFEQRDAAEYFEKILCRTSPEAAMMFKGELNHKATCLRCKERNDSRGHFWILPLAVEDSRRRTYSVERGLTALFKGEKVCGDNKMYCNHCSRKQDAEFGCEITHHPDVLTLLLKRFSFDYSRRRYVKLSCKVDIPQTLHMENCTYDLYALVNHFGDLTGGHYTAQIKSFETEAWYHFNDDVVERVRKPIFGAGDKILMSCTAYLLMYRKVSKNHEKEAPRTHSDDEAEGGGPLVCSHQLTDESCRRGETLAHLNGDPLKKGDDDTLLEKLLQTDTEADRDRQTKNPNSAKLQKDGGQKRHGRNTQPDTNSKEHMQHLKSRGTPTVPLRNVDCMLKPNHEPQKKIRKTNEPVWETQTNAVAKTGTKTTSLPDCNLRRTGVKPAETKVGRKKMEAVDAGVGAEGRLTHKREGGVSKSKDHSDVKTFRVSSQSQCGSVEPFKCNYSPDRYRTSHSSERVEERKQRPPASPSKRRHDTREPWKL</sequence>
<reference evidence="3" key="3">
    <citation type="submission" date="2025-09" db="UniProtKB">
        <authorList>
            <consortium name="Ensembl"/>
        </authorList>
    </citation>
    <scope>IDENTIFICATION</scope>
</reference>
<dbReference type="GO" id="GO:0005829">
    <property type="term" value="C:cytosol"/>
    <property type="evidence" value="ECO:0007669"/>
    <property type="project" value="TreeGrafter"/>
</dbReference>
<feature type="compositionally biased region" description="Basic and acidic residues" evidence="1">
    <location>
        <begin position="453"/>
        <end position="472"/>
    </location>
</feature>
<evidence type="ECO:0000313" key="3">
    <source>
        <dbReference type="Ensembl" id="ENSSAUP00010019051.1"/>
    </source>
</evidence>
<dbReference type="Gene3D" id="3.90.70.10">
    <property type="entry name" value="Cysteine proteinases"/>
    <property type="match status" value="1"/>
</dbReference>
<reference evidence="3" key="1">
    <citation type="submission" date="2021-04" db="EMBL/GenBank/DDBJ databases">
        <authorList>
            <consortium name="Wellcome Sanger Institute Data Sharing"/>
        </authorList>
    </citation>
    <scope>NUCLEOTIDE SEQUENCE [LARGE SCALE GENOMIC DNA]</scope>
</reference>
<dbReference type="InParanoid" id="A0A671UZG3"/>
<proteinExistence type="predicted"/>
<dbReference type="InterPro" id="IPR028889">
    <property type="entry name" value="USP"/>
</dbReference>
<evidence type="ECO:0000256" key="1">
    <source>
        <dbReference type="SAM" id="MobiDB-lite"/>
    </source>
</evidence>
<dbReference type="Pfam" id="PF00443">
    <property type="entry name" value="UCH"/>
    <property type="match status" value="1"/>
</dbReference>
<feature type="domain" description="USP" evidence="2">
    <location>
        <begin position="1"/>
        <end position="259"/>
    </location>
</feature>
<reference evidence="3" key="2">
    <citation type="submission" date="2025-08" db="UniProtKB">
        <authorList>
            <consortium name="Ensembl"/>
        </authorList>
    </citation>
    <scope>IDENTIFICATION</scope>
</reference>
<dbReference type="InterPro" id="IPR038765">
    <property type="entry name" value="Papain-like_cys_pep_sf"/>
</dbReference>
<dbReference type="Proteomes" id="UP000472265">
    <property type="component" value="Chromosome 10"/>
</dbReference>
<gene>
    <name evidence="3" type="primary">LOC115590550</name>
</gene>